<organism evidence="2 3">
    <name type="scientific">Methylomonas koyamae</name>
    <dbReference type="NCBI Taxonomy" id="702114"/>
    <lineage>
        <taxon>Bacteria</taxon>
        <taxon>Pseudomonadati</taxon>
        <taxon>Pseudomonadota</taxon>
        <taxon>Gammaproteobacteria</taxon>
        <taxon>Methylococcales</taxon>
        <taxon>Methylococcaceae</taxon>
        <taxon>Methylomonas</taxon>
    </lineage>
</organism>
<dbReference type="Proteomes" id="UP000077628">
    <property type="component" value="Unassembled WGS sequence"/>
</dbReference>
<evidence type="ECO:0000313" key="2">
    <source>
        <dbReference type="EMBL" id="OAI12767.1"/>
    </source>
</evidence>
<dbReference type="Pfam" id="PF05685">
    <property type="entry name" value="Uma2"/>
    <property type="match status" value="1"/>
</dbReference>
<sequence length="197" mass="22557">MASQPNQPFMTEAQYLASERSSDVKREYIDGEVIAMAGAHHNHSRIAANVLGEFRNHLKGRSCEAFMADTKVKAGQNYFYPDVVVDCTEAQGNADYLTSPLLIVEVLSNSTRKIDTTKKLLYYINIPSLEEYVLIEQDIASIVMMRRKHNWRSEYFYLGDQVTFDSIQLTLSVAELYDRVDNDDVKQFKQALVEQDQ</sequence>
<dbReference type="InterPro" id="IPR008538">
    <property type="entry name" value="Uma2"/>
</dbReference>
<dbReference type="STRING" id="702114.A1355_14100"/>
<dbReference type="Gene3D" id="3.90.1570.10">
    <property type="entry name" value="tt1808, chain A"/>
    <property type="match status" value="1"/>
</dbReference>
<reference evidence="3" key="1">
    <citation type="submission" date="2016-03" db="EMBL/GenBank/DDBJ databases">
        <authorList>
            <person name="Heylen K."/>
            <person name="De Vos P."/>
            <person name="Vekeman B."/>
        </authorList>
    </citation>
    <scope>NUCLEOTIDE SEQUENCE [LARGE SCALE GENOMIC DNA]</scope>
    <source>
        <strain evidence="3">R-45383</strain>
    </source>
</reference>
<name>A0A177N430_9GAMM</name>
<keyword evidence="3" id="KW-1185">Reference proteome</keyword>
<gene>
    <name evidence="2" type="ORF">A1355_14100</name>
</gene>
<protein>
    <recommendedName>
        <fullName evidence="1">Putative restriction endonuclease domain-containing protein</fullName>
    </recommendedName>
</protein>
<dbReference type="EMBL" id="LUUK01000217">
    <property type="protein sequence ID" value="OAI12767.1"/>
    <property type="molecule type" value="Genomic_DNA"/>
</dbReference>
<feature type="domain" description="Putative restriction endonuclease" evidence="1">
    <location>
        <begin position="14"/>
        <end position="167"/>
    </location>
</feature>
<evidence type="ECO:0000259" key="1">
    <source>
        <dbReference type="Pfam" id="PF05685"/>
    </source>
</evidence>
<dbReference type="InterPro" id="IPR011335">
    <property type="entry name" value="Restrct_endonuc-II-like"/>
</dbReference>
<comment type="caution">
    <text evidence="2">The sequence shown here is derived from an EMBL/GenBank/DDBJ whole genome shotgun (WGS) entry which is preliminary data.</text>
</comment>
<evidence type="ECO:0000313" key="3">
    <source>
        <dbReference type="Proteomes" id="UP000077628"/>
    </source>
</evidence>
<dbReference type="InterPro" id="IPR012296">
    <property type="entry name" value="Nuclease_put_TT1808"/>
</dbReference>
<dbReference type="PANTHER" id="PTHR36558">
    <property type="entry name" value="GLR1098 PROTEIN"/>
    <property type="match status" value="1"/>
</dbReference>
<accession>A0A177N430</accession>
<dbReference type="AlphaFoldDB" id="A0A177N430"/>
<dbReference type="SUPFAM" id="SSF52980">
    <property type="entry name" value="Restriction endonuclease-like"/>
    <property type="match status" value="1"/>
</dbReference>
<dbReference type="PANTHER" id="PTHR36558:SF1">
    <property type="entry name" value="RESTRICTION ENDONUCLEASE DOMAIN-CONTAINING PROTEIN-RELATED"/>
    <property type="match status" value="1"/>
</dbReference>
<proteinExistence type="predicted"/>
<dbReference type="CDD" id="cd06260">
    <property type="entry name" value="DUF820-like"/>
    <property type="match status" value="1"/>
</dbReference>
<dbReference type="OrthoDB" id="26750at2"/>